<feature type="compositionally biased region" description="Polar residues" evidence="1">
    <location>
        <begin position="1"/>
        <end position="10"/>
    </location>
</feature>
<feature type="region of interest" description="Disordered" evidence="1">
    <location>
        <begin position="1"/>
        <end position="117"/>
    </location>
</feature>
<accession>A0A918XDI0</accession>
<comment type="caution">
    <text evidence="2">The sequence shown here is derived from an EMBL/GenBank/DDBJ whole genome shotgun (WGS) entry which is preliminary data.</text>
</comment>
<evidence type="ECO:0000313" key="2">
    <source>
        <dbReference type="EMBL" id="GHD27639.1"/>
    </source>
</evidence>
<feature type="compositionally biased region" description="Low complexity" evidence="1">
    <location>
        <begin position="54"/>
        <end position="77"/>
    </location>
</feature>
<feature type="compositionally biased region" description="Low complexity" evidence="1">
    <location>
        <begin position="12"/>
        <end position="26"/>
    </location>
</feature>
<dbReference type="Proteomes" id="UP000654947">
    <property type="component" value="Unassembled WGS sequence"/>
</dbReference>
<reference evidence="2 3" key="1">
    <citation type="journal article" date="2014" name="Int. J. Syst. Evol. Microbiol.">
        <title>Complete genome sequence of Corynebacterium casei LMG S-19264T (=DSM 44701T), isolated from a smear-ripened cheese.</title>
        <authorList>
            <consortium name="US DOE Joint Genome Institute (JGI-PGF)"/>
            <person name="Walter F."/>
            <person name="Albersmeier A."/>
            <person name="Kalinowski J."/>
            <person name="Ruckert C."/>
        </authorList>
    </citation>
    <scope>NUCLEOTIDE SEQUENCE [LARGE SCALE GENOMIC DNA]</scope>
    <source>
        <strain evidence="2 3">KCTC 19473</strain>
    </source>
</reference>
<dbReference type="AlphaFoldDB" id="A0A918XDI0"/>
<keyword evidence="3" id="KW-1185">Reference proteome</keyword>
<organism evidence="2 3">
    <name type="scientific">Nocardiopsis kunsanensis</name>
    <dbReference type="NCBI Taxonomy" id="141693"/>
    <lineage>
        <taxon>Bacteria</taxon>
        <taxon>Bacillati</taxon>
        <taxon>Actinomycetota</taxon>
        <taxon>Actinomycetes</taxon>
        <taxon>Streptosporangiales</taxon>
        <taxon>Nocardiopsidaceae</taxon>
        <taxon>Nocardiopsis</taxon>
    </lineage>
</organism>
<evidence type="ECO:0000256" key="1">
    <source>
        <dbReference type="SAM" id="MobiDB-lite"/>
    </source>
</evidence>
<name>A0A918XDI0_9ACTN</name>
<dbReference type="EMBL" id="BMXL01000013">
    <property type="protein sequence ID" value="GHD27639.1"/>
    <property type="molecule type" value="Genomic_DNA"/>
</dbReference>
<gene>
    <name evidence="2" type="ORF">GCM10007147_26850</name>
</gene>
<sequence>MADPSQSQGPSRVGRTGTRRVWTDTTSPDPREGRLSGLRRHGTGPQALLGNRCSAASTSASPPIRSAARPTPAAAPTGAQNGRHRTGRGRVDQAGEDPGGGGPRRGMQPQGQGRVAGIGAKPCPWCGRPCAAGRSDTFHAEVLDMPSSHGR</sequence>
<evidence type="ECO:0000313" key="3">
    <source>
        <dbReference type="Proteomes" id="UP000654947"/>
    </source>
</evidence>
<proteinExistence type="predicted"/>
<protein>
    <submittedName>
        <fullName evidence="2">Uncharacterized protein</fullName>
    </submittedName>
</protein>